<protein>
    <submittedName>
        <fullName evidence="1">Unsaturated chondroitin disaccharide hydrolase</fullName>
    </submittedName>
</protein>
<accession>A0A1H7Q0M3</accession>
<dbReference type="GO" id="GO:0005975">
    <property type="term" value="P:carbohydrate metabolic process"/>
    <property type="evidence" value="ECO:0007669"/>
    <property type="project" value="InterPro"/>
</dbReference>
<organism evidence="1 2">
    <name type="scientific">Nitrosovibrio tenuis</name>
    <dbReference type="NCBI Taxonomy" id="1233"/>
    <lineage>
        <taxon>Bacteria</taxon>
        <taxon>Pseudomonadati</taxon>
        <taxon>Pseudomonadota</taxon>
        <taxon>Betaproteobacteria</taxon>
        <taxon>Nitrosomonadales</taxon>
        <taxon>Nitrosomonadaceae</taxon>
        <taxon>Nitrosovibrio</taxon>
    </lineage>
</organism>
<evidence type="ECO:0000313" key="2">
    <source>
        <dbReference type="Proteomes" id="UP000198620"/>
    </source>
</evidence>
<name>A0A1H7Q0M3_9PROT</name>
<keyword evidence="2" id="KW-1185">Reference proteome</keyword>
<dbReference type="SUPFAM" id="SSF48208">
    <property type="entry name" value="Six-hairpin glycosidases"/>
    <property type="match status" value="1"/>
</dbReference>
<keyword evidence="1" id="KW-0378">Hydrolase</keyword>
<dbReference type="InterPro" id="IPR012341">
    <property type="entry name" value="6hp_glycosidase-like_sf"/>
</dbReference>
<sequence>MHILKTQPCNTVERLLSREEMMDALELLVHRMDIIDTKSMNGFPLYSPAATDRWTISPGGSWAGGFWSGWWWLRSRLTGSASDRRKASEICQRLTQKISADSLNRSLIFWYGAALGSLWFGDAGAQKLAAESIVAIGASYDPEMDCIPLGTDMGGGKEGNQRAGIDTLASLIQLFNSSQHNVYHDIAHCHTDTVLRACFTGSGAFHADAYYRKWVLRPTDQAGDWSRGQAWGMLGLSRAAAHWGEPYLTHARIACEYWKHSRPEAAAPLNRLSHPSGPPHLSSHYDPSSSVIACLAMLCLAALTPDGNQWRIDAHRGITAVIRSPYFTVFQEHVGDQGKQNIASGIFWGCCYETHHGKNELVESAWGSFFLMAALCILTDVIEPHYC</sequence>
<dbReference type="InterPro" id="IPR008928">
    <property type="entry name" value="6-hairpin_glycosidase_sf"/>
</dbReference>
<gene>
    <name evidence="1" type="ORF">SAMN05216387_11059</name>
</gene>
<reference evidence="1 2" key="1">
    <citation type="submission" date="2016-10" db="EMBL/GenBank/DDBJ databases">
        <authorList>
            <person name="de Groot N.N."/>
        </authorList>
    </citation>
    <scope>NUCLEOTIDE SEQUENCE [LARGE SCALE GENOMIC DNA]</scope>
    <source>
        <strain evidence="1 2">Nv1</strain>
    </source>
</reference>
<dbReference type="GO" id="GO:0016787">
    <property type="term" value="F:hydrolase activity"/>
    <property type="evidence" value="ECO:0007669"/>
    <property type="project" value="UniProtKB-KW"/>
</dbReference>
<dbReference type="EMBL" id="FOBH01000010">
    <property type="protein sequence ID" value="SEL40867.1"/>
    <property type="molecule type" value="Genomic_DNA"/>
</dbReference>
<dbReference type="AlphaFoldDB" id="A0A1H7Q0M3"/>
<dbReference type="RefSeq" id="WP_090829160.1">
    <property type="nucleotide sequence ID" value="NZ_FOBH01000010.1"/>
</dbReference>
<evidence type="ECO:0000313" key="1">
    <source>
        <dbReference type="EMBL" id="SEL40867.1"/>
    </source>
</evidence>
<dbReference type="Proteomes" id="UP000198620">
    <property type="component" value="Unassembled WGS sequence"/>
</dbReference>
<dbReference type="Gene3D" id="1.50.10.10">
    <property type="match status" value="1"/>
</dbReference>
<proteinExistence type="predicted"/>
<dbReference type="STRING" id="1233.SAMN05216387_11059"/>
<dbReference type="OrthoDB" id="428577at2"/>